<protein>
    <submittedName>
        <fullName evidence="2">Uncharacterized protein</fullName>
    </submittedName>
</protein>
<comment type="caution">
    <text evidence="2">The sequence shown here is derived from an EMBL/GenBank/DDBJ whole genome shotgun (WGS) entry which is preliminary data.</text>
</comment>
<evidence type="ECO:0000313" key="3">
    <source>
        <dbReference type="Proteomes" id="UP000518266"/>
    </source>
</evidence>
<dbReference type="AlphaFoldDB" id="A0A7J5YCD9"/>
<feature type="compositionally biased region" description="Basic and acidic residues" evidence="1">
    <location>
        <begin position="29"/>
        <end position="56"/>
    </location>
</feature>
<dbReference type="OrthoDB" id="10055895at2759"/>
<accession>A0A7J5YCD9</accession>
<gene>
    <name evidence="2" type="ORF">F7725_020154</name>
</gene>
<feature type="region of interest" description="Disordered" evidence="1">
    <location>
        <begin position="18"/>
        <end position="134"/>
    </location>
</feature>
<organism evidence="2 3">
    <name type="scientific">Dissostichus mawsoni</name>
    <name type="common">Antarctic cod</name>
    <dbReference type="NCBI Taxonomy" id="36200"/>
    <lineage>
        <taxon>Eukaryota</taxon>
        <taxon>Metazoa</taxon>
        <taxon>Chordata</taxon>
        <taxon>Craniata</taxon>
        <taxon>Vertebrata</taxon>
        <taxon>Euteleostomi</taxon>
        <taxon>Actinopterygii</taxon>
        <taxon>Neopterygii</taxon>
        <taxon>Teleostei</taxon>
        <taxon>Neoteleostei</taxon>
        <taxon>Acanthomorphata</taxon>
        <taxon>Eupercaria</taxon>
        <taxon>Perciformes</taxon>
        <taxon>Notothenioidei</taxon>
        <taxon>Nototheniidae</taxon>
        <taxon>Dissostichus</taxon>
    </lineage>
</organism>
<evidence type="ECO:0000313" key="2">
    <source>
        <dbReference type="EMBL" id="KAF3847126.1"/>
    </source>
</evidence>
<dbReference type="EMBL" id="JAAKFY010000013">
    <property type="protein sequence ID" value="KAF3847126.1"/>
    <property type="molecule type" value="Genomic_DNA"/>
</dbReference>
<reference evidence="2 3" key="1">
    <citation type="submission" date="2020-03" db="EMBL/GenBank/DDBJ databases">
        <title>Dissostichus mawsoni Genome sequencing and assembly.</title>
        <authorList>
            <person name="Park H."/>
        </authorList>
    </citation>
    <scope>NUCLEOTIDE SEQUENCE [LARGE SCALE GENOMIC DNA]</scope>
    <source>
        <strain evidence="2">DM0001</strain>
        <tissue evidence="2">Muscle</tissue>
    </source>
</reference>
<evidence type="ECO:0000256" key="1">
    <source>
        <dbReference type="SAM" id="MobiDB-lite"/>
    </source>
</evidence>
<keyword evidence="3" id="KW-1185">Reference proteome</keyword>
<dbReference type="Proteomes" id="UP000518266">
    <property type="component" value="Unassembled WGS sequence"/>
</dbReference>
<proteinExistence type="predicted"/>
<name>A0A7J5YCD9_DISMA</name>
<sequence length="134" mass="14912">MRTKILSLSLHQRRIVQSAKDSTALTLMMKRDREEEETMKKCSEVERRTDSDTQEKRRGRSLSPSNRHRTPRGPEEPGAEGPAAPRDRAEPGCHNGPSHPEGEGEGEEKEEKEEKEGRGGGGPDIKLCPDSPQS</sequence>